<comment type="caution">
    <text evidence="7">The sequence shown here is derived from an EMBL/GenBank/DDBJ whole genome shotgun (WGS) entry which is preliminary data.</text>
</comment>
<dbReference type="SUPFAM" id="SSF51905">
    <property type="entry name" value="FAD/NAD(P)-binding domain"/>
    <property type="match status" value="1"/>
</dbReference>
<keyword evidence="3" id="KW-0274">FAD</keyword>
<dbReference type="InterPro" id="IPR023753">
    <property type="entry name" value="FAD/NAD-binding_dom"/>
</dbReference>
<dbReference type="Gene3D" id="3.50.50.100">
    <property type="match status" value="1"/>
</dbReference>
<evidence type="ECO:0000259" key="6">
    <source>
        <dbReference type="Pfam" id="PF07992"/>
    </source>
</evidence>
<organism evidence="7 8">
    <name type="scientific">Actinomadura alba</name>
    <dbReference type="NCBI Taxonomy" id="406431"/>
    <lineage>
        <taxon>Bacteria</taxon>
        <taxon>Bacillati</taxon>
        <taxon>Actinomycetota</taxon>
        <taxon>Actinomycetes</taxon>
        <taxon>Streptosporangiales</taxon>
        <taxon>Thermomonosporaceae</taxon>
        <taxon>Actinomadura</taxon>
    </lineage>
</organism>
<evidence type="ECO:0000256" key="2">
    <source>
        <dbReference type="ARBA" id="ARBA00022630"/>
    </source>
</evidence>
<dbReference type="Proteomes" id="UP000805614">
    <property type="component" value="Unassembled WGS sequence"/>
</dbReference>
<proteinExistence type="inferred from homology"/>
<dbReference type="PRINTS" id="PR00368">
    <property type="entry name" value="FADPNR"/>
</dbReference>
<comment type="similarity">
    <text evidence="1">Belongs to the FAD-dependent oxidoreductase family.</text>
</comment>
<protein>
    <submittedName>
        <fullName evidence="7">FAD-dependent oxidoreductase</fullName>
    </submittedName>
</protein>
<feature type="compositionally biased region" description="Basic and acidic residues" evidence="5">
    <location>
        <begin position="383"/>
        <end position="393"/>
    </location>
</feature>
<feature type="region of interest" description="Disordered" evidence="5">
    <location>
        <begin position="362"/>
        <end position="393"/>
    </location>
</feature>
<gene>
    <name evidence="7" type="ORF">HKK74_13885</name>
</gene>
<name>A0ABR7LPA8_9ACTN</name>
<dbReference type="Pfam" id="PF07992">
    <property type="entry name" value="Pyr_redox_2"/>
    <property type="match status" value="1"/>
</dbReference>
<evidence type="ECO:0000256" key="3">
    <source>
        <dbReference type="ARBA" id="ARBA00022827"/>
    </source>
</evidence>
<dbReference type="EMBL" id="JABVEC010000009">
    <property type="protein sequence ID" value="MBC6466586.1"/>
    <property type="molecule type" value="Genomic_DNA"/>
</dbReference>
<evidence type="ECO:0000313" key="8">
    <source>
        <dbReference type="Proteomes" id="UP000805614"/>
    </source>
</evidence>
<dbReference type="InterPro" id="IPR036188">
    <property type="entry name" value="FAD/NAD-bd_sf"/>
</dbReference>
<accession>A0ABR7LPA8</accession>
<dbReference type="PANTHER" id="PTHR43735">
    <property type="entry name" value="APOPTOSIS-INDUCING FACTOR 1"/>
    <property type="match status" value="1"/>
</dbReference>
<sequence length="393" mass="41505">MGRTVAVIGGGYGGAAVAKALDQDTDVVLIESKDAFVHSAGSLRALVRPDWAGNMFFPYDRLLQRGKVVRERAASVDPGGVTLASGERVDADYLVLASGSDYPFPAKMDTDLSSEALESLRAAHAELASADRVLITGAGPVGLELSGEIKAVWPDKSVTIVDPAGRLVPGFLPEMREDLHRQLDALKVELRLGTTLTEEPPTEPGRAKTFTIGTTGGEVTADIWFRCHGVSVNGHYLGDGLVTTRTPQGRVRVTETLKVDGHDHIYALGDITDLAEAKMAGHAMRHAEVVAENIIAQVRGERPTAVYRPSPVPSILLPLGPSGGVGQVPSPDGPAVLPAQAVSEYKGADLFIGRFTELFGRTPTGARTEAPTEAPNGASTDDGPDHRTDSRTP</sequence>
<dbReference type="PANTHER" id="PTHR43735:SF3">
    <property type="entry name" value="FERROPTOSIS SUPPRESSOR PROTEIN 1"/>
    <property type="match status" value="1"/>
</dbReference>
<reference evidence="7 8" key="1">
    <citation type="submission" date="2020-06" db="EMBL/GenBank/DDBJ databases">
        <title>Actinomadura xiongansis sp. nov., isolated from soil of Baiyangdian.</title>
        <authorList>
            <person name="Zhang X."/>
        </authorList>
    </citation>
    <scope>NUCLEOTIDE SEQUENCE [LARGE SCALE GENOMIC DNA]</scope>
    <source>
        <strain evidence="7 8">HBUM206468</strain>
    </source>
</reference>
<evidence type="ECO:0000313" key="7">
    <source>
        <dbReference type="EMBL" id="MBC6466586.1"/>
    </source>
</evidence>
<feature type="domain" description="FAD/NAD(P)-binding" evidence="6">
    <location>
        <begin position="4"/>
        <end position="278"/>
    </location>
</feature>
<keyword evidence="2" id="KW-0285">Flavoprotein</keyword>
<keyword evidence="8" id="KW-1185">Reference proteome</keyword>
<evidence type="ECO:0000256" key="5">
    <source>
        <dbReference type="SAM" id="MobiDB-lite"/>
    </source>
</evidence>
<evidence type="ECO:0000256" key="1">
    <source>
        <dbReference type="ARBA" id="ARBA00006442"/>
    </source>
</evidence>
<dbReference type="RefSeq" id="WP_187243607.1">
    <property type="nucleotide sequence ID" value="NZ_BAAAOK010000013.1"/>
</dbReference>
<evidence type="ECO:0000256" key="4">
    <source>
        <dbReference type="ARBA" id="ARBA00023002"/>
    </source>
</evidence>
<keyword evidence="4" id="KW-0560">Oxidoreductase</keyword>